<dbReference type="Proteomes" id="UP000035763">
    <property type="component" value="Unassembled WGS sequence"/>
</dbReference>
<dbReference type="InterPro" id="IPR015424">
    <property type="entry name" value="PyrdxlP-dep_Trfase"/>
</dbReference>
<dbReference type="PANTHER" id="PTHR11986">
    <property type="entry name" value="AMINOTRANSFERASE CLASS III"/>
    <property type="match status" value="1"/>
</dbReference>
<dbReference type="AlphaFoldDB" id="W6K3P0"/>
<evidence type="ECO:0000256" key="2">
    <source>
        <dbReference type="ARBA" id="ARBA00022898"/>
    </source>
</evidence>
<name>W6K3P0_9MICO</name>
<dbReference type="FunFam" id="3.40.640.10:FF:000004">
    <property type="entry name" value="Acetylornithine aminotransferase"/>
    <property type="match status" value="1"/>
</dbReference>
<dbReference type="EMBL" id="CAJA01000224">
    <property type="protein sequence ID" value="CCH73599.1"/>
    <property type="molecule type" value="Genomic_DNA"/>
</dbReference>
<keyword evidence="3" id="KW-0808">Transferase</keyword>
<dbReference type="PROSITE" id="PS00600">
    <property type="entry name" value="AA_TRANSFER_CLASS_3"/>
    <property type="match status" value="1"/>
</dbReference>
<dbReference type="InterPro" id="IPR049704">
    <property type="entry name" value="Aminotrans_3_PPA_site"/>
</dbReference>
<sequence length="824" mass="86527">MKFGFLAHPTSVGLRNHTKLVDLVGRLAEESRHGVASAWGAQPTVPFVEFSQIRSATGATCEGTIHYLPRTAEEVLGDVAGSLDAVRAGVRRLHQVGAEIVGLGGATSIIGGRGVRTAADAPVPVTSGNSLTAYAAIEALRQCLEVLDISPGSEPIAIVGYPGSIGLAVAQLLLRDGHRLALVHRETSSPDRLRSHLPADLADRATLHSGLEDVYRTSRLYVSATSSGGVIDPHALRPGSVVVDVALPRDVLSDGDRADIVVIDGGFVSAGDGVELGGAFAGLVPGNQINACVAETMLLALEHRAESFSIGRELAPEGVLEIGGIAARHGFAATPLTSFGKPVDAHRIGQVRPRHPRGSSPDLRQTTRDRFSAHVNPLMARFMESNHIDRVFTHGQGSTLTDTQGRSYLDFVAAYGALNLGHNHPRIVEAVSKHLSSGAPSLVQYVSMPVETSELAERLSDLSPVGPAVTFFSNSGAEAVEAALKVARVATGTSTVGYTTNSYHGKTLGALSVTGSARARQGVGPLVPGAHPVPFGDVAALTRLLDEHSIGAFIVEPVQGEGGVIVPPEAYLKDVSALCRSRGVVLIVDEIQTGLGRTGSMFASAREGVTPDIVCLSKSLSGGLTPIGATVCRRDLWQEAFGSTERLGLHSSTFGGNNLAAVSGLAALDATIEEDLAARAHQVGTVLRSGLREIAEHHAFIADVRGVGMMNAVEFDFSFAGALEATFAEVLRRTPGDLGRLGPLLSARLNADLSAVGQEVERTLGNLLVMRVVTKLSDEHRILTFLSANHNNVMRIQPPLVLTTEEARRFVAAFAAVCDDLADF</sequence>
<dbReference type="Gene3D" id="3.90.1150.10">
    <property type="entry name" value="Aspartate Aminotransferase, domain 1"/>
    <property type="match status" value="1"/>
</dbReference>
<comment type="cofactor">
    <cofactor evidence="1">
        <name>pyridoxal 5'-phosphate</name>
        <dbReference type="ChEBI" id="CHEBI:597326"/>
    </cofactor>
</comment>
<keyword evidence="3" id="KW-0032">Aminotransferase</keyword>
<dbReference type="SUPFAM" id="SSF51735">
    <property type="entry name" value="NAD(P)-binding Rossmann-fold domains"/>
    <property type="match status" value="1"/>
</dbReference>
<dbReference type="Gene3D" id="3.40.50.720">
    <property type="entry name" value="NAD(P)-binding Rossmann-like Domain"/>
    <property type="match status" value="1"/>
</dbReference>
<evidence type="ECO:0000313" key="3">
    <source>
        <dbReference type="EMBL" id="CCH73599.1"/>
    </source>
</evidence>
<dbReference type="GO" id="GO:0008483">
    <property type="term" value="F:transaminase activity"/>
    <property type="evidence" value="ECO:0007669"/>
    <property type="project" value="UniProtKB-KW"/>
</dbReference>
<dbReference type="InterPro" id="IPR050103">
    <property type="entry name" value="Class-III_PLP-dep_AT"/>
</dbReference>
<reference evidence="3 4" key="1">
    <citation type="journal article" date="2013" name="ISME J.">
        <title>A metabolic model for members of the genus Tetrasphaera involved in enhanced biological phosphorus removal.</title>
        <authorList>
            <person name="Kristiansen R."/>
            <person name="Nguyen H.T.T."/>
            <person name="Saunders A.M."/>
            <person name="Nielsen J.L."/>
            <person name="Wimmer R."/>
            <person name="Le V.Q."/>
            <person name="McIlroy S.J."/>
            <person name="Petrovski S."/>
            <person name="Seviour R.J."/>
            <person name="Calteau A."/>
            <person name="Nielsen K.L."/>
            <person name="Nielsen P.H."/>
        </authorList>
    </citation>
    <scope>NUCLEOTIDE SEQUENCE [LARGE SCALE GENOMIC DNA]</scope>
    <source>
        <strain evidence="3 4">Ben110</strain>
    </source>
</reference>
<dbReference type="InterPro" id="IPR015421">
    <property type="entry name" value="PyrdxlP-dep_Trfase_major"/>
</dbReference>
<dbReference type="GO" id="GO:0030170">
    <property type="term" value="F:pyridoxal phosphate binding"/>
    <property type="evidence" value="ECO:0007669"/>
    <property type="project" value="InterPro"/>
</dbReference>
<gene>
    <name evidence="3" type="ORF">BN11_300004</name>
</gene>
<dbReference type="InterPro" id="IPR015422">
    <property type="entry name" value="PyrdxlP-dep_Trfase_small"/>
</dbReference>
<dbReference type="RefSeq" id="WP_048694389.1">
    <property type="nucleotide sequence ID" value="NZ_HG764815.1"/>
</dbReference>
<dbReference type="InterPro" id="IPR005814">
    <property type="entry name" value="Aminotrans_3"/>
</dbReference>
<dbReference type="OrthoDB" id="9801052at2"/>
<dbReference type="SUPFAM" id="SSF53383">
    <property type="entry name" value="PLP-dependent transferases"/>
    <property type="match status" value="1"/>
</dbReference>
<keyword evidence="4" id="KW-1185">Reference proteome</keyword>
<evidence type="ECO:0000313" key="4">
    <source>
        <dbReference type="Proteomes" id="UP000035763"/>
    </source>
</evidence>
<evidence type="ECO:0000256" key="1">
    <source>
        <dbReference type="ARBA" id="ARBA00001933"/>
    </source>
</evidence>
<dbReference type="PANTHER" id="PTHR11986:SF121">
    <property type="entry name" value="BLR3010 PROTEIN"/>
    <property type="match status" value="1"/>
</dbReference>
<dbReference type="Gene3D" id="3.40.640.10">
    <property type="entry name" value="Type I PLP-dependent aspartate aminotransferase-like (Major domain)"/>
    <property type="match status" value="1"/>
</dbReference>
<keyword evidence="2" id="KW-0663">Pyridoxal phosphate</keyword>
<comment type="caution">
    <text evidence="3">The sequence shown here is derived from an EMBL/GenBank/DDBJ whole genome shotgun (WGS) entry which is preliminary data.</text>
</comment>
<protein>
    <submittedName>
        <fullName evidence="3">Putative aminotransferase class-III</fullName>
    </submittedName>
</protein>
<dbReference type="GO" id="GO:0042802">
    <property type="term" value="F:identical protein binding"/>
    <property type="evidence" value="ECO:0007669"/>
    <property type="project" value="TreeGrafter"/>
</dbReference>
<organism evidence="3 4">
    <name type="scientific">Nostocoides australiense Ben110</name>
    <dbReference type="NCBI Taxonomy" id="1193182"/>
    <lineage>
        <taxon>Bacteria</taxon>
        <taxon>Bacillati</taxon>
        <taxon>Actinomycetota</taxon>
        <taxon>Actinomycetes</taxon>
        <taxon>Micrococcales</taxon>
        <taxon>Intrasporangiaceae</taxon>
        <taxon>Nostocoides</taxon>
    </lineage>
</organism>
<accession>W6K3P0</accession>
<dbReference type="Pfam" id="PF00202">
    <property type="entry name" value="Aminotran_3"/>
    <property type="match status" value="1"/>
</dbReference>
<dbReference type="CDD" id="cd00610">
    <property type="entry name" value="OAT_like"/>
    <property type="match status" value="1"/>
</dbReference>
<dbReference type="STRING" id="1193182.BN11_300004"/>
<dbReference type="InterPro" id="IPR036291">
    <property type="entry name" value="NAD(P)-bd_dom_sf"/>
</dbReference>
<proteinExistence type="predicted"/>